<dbReference type="EMBL" id="CAJNNV010033430">
    <property type="protein sequence ID" value="CAE8643782.1"/>
    <property type="molecule type" value="Genomic_DNA"/>
</dbReference>
<feature type="region of interest" description="Disordered" evidence="1">
    <location>
        <begin position="315"/>
        <end position="341"/>
    </location>
</feature>
<reference evidence="3" key="1">
    <citation type="submission" date="2021-02" db="EMBL/GenBank/DDBJ databases">
        <authorList>
            <person name="Dougan E. K."/>
            <person name="Rhodes N."/>
            <person name="Thang M."/>
            <person name="Chan C."/>
        </authorList>
    </citation>
    <scope>NUCLEOTIDE SEQUENCE</scope>
</reference>
<evidence type="ECO:0000313" key="4">
    <source>
        <dbReference type="Proteomes" id="UP000654075"/>
    </source>
</evidence>
<name>A0A813HZ14_POLGL</name>
<feature type="domain" description="Mei2-like C-terminal RNA recognition motif" evidence="2">
    <location>
        <begin position="7"/>
        <end position="95"/>
    </location>
</feature>
<dbReference type="Pfam" id="PF04059">
    <property type="entry name" value="RRM_2"/>
    <property type="match status" value="1"/>
</dbReference>
<comment type="caution">
    <text evidence="3">The sequence shown here is derived from an EMBL/GenBank/DDBJ whole genome shotgun (WGS) entry which is preliminary data.</text>
</comment>
<keyword evidence="4" id="KW-1185">Reference proteome</keyword>
<evidence type="ECO:0000313" key="3">
    <source>
        <dbReference type="EMBL" id="CAE8643782.1"/>
    </source>
</evidence>
<feature type="compositionally biased region" description="Polar residues" evidence="1">
    <location>
        <begin position="212"/>
        <end position="225"/>
    </location>
</feature>
<dbReference type="OrthoDB" id="434028at2759"/>
<evidence type="ECO:0000259" key="2">
    <source>
        <dbReference type="Pfam" id="PF04059"/>
    </source>
</evidence>
<organism evidence="3 4">
    <name type="scientific">Polarella glacialis</name>
    <name type="common">Dinoflagellate</name>
    <dbReference type="NCBI Taxonomy" id="89957"/>
    <lineage>
        <taxon>Eukaryota</taxon>
        <taxon>Sar</taxon>
        <taxon>Alveolata</taxon>
        <taxon>Dinophyceae</taxon>
        <taxon>Suessiales</taxon>
        <taxon>Suessiaceae</taxon>
        <taxon>Polarella</taxon>
    </lineage>
</organism>
<proteinExistence type="predicted"/>
<dbReference type="InterPro" id="IPR007201">
    <property type="entry name" value="Mei2-like_Rrm_C"/>
</dbReference>
<protein>
    <recommendedName>
        <fullName evidence="2">Mei2-like C-terminal RNA recognition motif domain-containing protein</fullName>
    </recommendedName>
</protein>
<feature type="region of interest" description="Disordered" evidence="1">
    <location>
        <begin position="161"/>
        <end position="225"/>
    </location>
</feature>
<dbReference type="AlphaFoldDB" id="A0A813HZ14"/>
<sequence>MEDQAFTTIMLRKLDRHFNMEMLLEKLDAIIPRASVDFVYLPWDMRRQKNIAMAFINFVDVESAELCYKSFLEARDDPQRGSSQHKVSKANVQGLGPNLAYFIATCGLKDVTHPHAPQVFEDGVRALDLRAAIQTYVTVEMLLDAKQLVADIMLNEKAAGRGAGGGLSSAGGSDAYDGRTSWQAGQPRRGQVETNEYSSFGGAGSDPMYRQPQGQGSSPTRQHFGSYEMQFSSPTAGNSSACEVFSGSSMGSDAIYMQSKSFPNSSYATQFPRQQGVLETLARNEFDDDFHSHAETLGMHPFAYLAYLDSEGSSSSVDSRSGSSYLQQTPPPQPRYLPPSTSLAPPLFNVQCDLDDLLVSGSDQGNYLSFEL</sequence>
<evidence type="ECO:0000256" key="1">
    <source>
        <dbReference type="SAM" id="MobiDB-lite"/>
    </source>
</evidence>
<dbReference type="Proteomes" id="UP000654075">
    <property type="component" value="Unassembled WGS sequence"/>
</dbReference>
<feature type="compositionally biased region" description="Low complexity" evidence="1">
    <location>
        <begin position="315"/>
        <end position="328"/>
    </location>
</feature>
<accession>A0A813HZ14</accession>
<gene>
    <name evidence="3" type="ORF">PGLA1383_LOCUS58084</name>
</gene>
<feature type="compositionally biased region" description="Low complexity" evidence="1">
    <location>
        <begin position="170"/>
        <end position="179"/>
    </location>
</feature>